<keyword evidence="5" id="KW-1185">Reference proteome</keyword>
<dbReference type="GeneID" id="95574454"/>
<organism evidence="4 5">
    <name type="scientific">Streptomyces yangpuensis</name>
    <dbReference type="NCBI Taxonomy" id="1648182"/>
    <lineage>
        <taxon>Bacteria</taxon>
        <taxon>Bacillati</taxon>
        <taxon>Actinomycetota</taxon>
        <taxon>Actinomycetes</taxon>
        <taxon>Kitasatosporales</taxon>
        <taxon>Streptomycetaceae</taxon>
        <taxon>Streptomyces</taxon>
    </lineage>
</organism>
<reference evidence="4" key="1">
    <citation type="submission" date="2022-08" db="EMBL/GenBank/DDBJ databases">
        <authorList>
            <person name="Tian L."/>
        </authorList>
    </citation>
    <scope>NUCLEOTIDE SEQUENCE</scope>
    <source>
        <strain evidence="4">CM253</strain>
    </source>
</reference>
<keyword evidence="2" id="KW-0472">Membrane</keyword>
<evidence type="ECO:0000313" key="4">
    <source>
        <dbReference type="EMBL" id="UUY48107.1"/>
    </source>
</evidence>
<sequence>MSGRSPQGAERTTAPLSGPENRSAPEETPRRAPGPAGTAPTASAQAPAEAPAPGQAPGTGSGTEPGQAPAEQAATGRATPIRRATRRVRRTAAVIAVLATGAVILAALNSGTRHGHLDPRSADPSGSRAVAELLKDRGVATRVVTTAREAAAATGPRTTLLVTDPDRLGATQRSVIRSAIDLSGGRTVLLAPGDHSLSELSPGVRTAGDAPDDVLAPRCDLPAATSAVRAATGGNLRYTTALPGTEAESETGPGIGPGIGPGATACYPSGGRPTLLVLPTGTTGGDTVLLGSETILLNESLAEEGNASLALQLLGSRPDLVWYMPSLADSDPSAGSGDEDKSLFELVPPGWSWALLQLFVAAVLAALWRARRLGPLVTEKLPVAVRASETTEGRARLYRKAGARDRASTVLRAATRERLAALVGVPPAQAHDPAALVPAVSGRLTGEPRDVTALLFGTAPSDDAALVALADHLDALEREVRTS</sequence>
<feature type="domain" description="DUF4350" evidence="3">
    <location>
        <begin position="119"/>
        <end position="314"/>
    </location>
</feature>
<dbReference type="EMBL" id="CP102514">
    <property type="protein sequence ID" value="UUY48107.1"/>
    <property type="molecule type" value="Genomic_DNA"/>
</dbReference>
<evidence type="ECO:0000259" key="3">
    <source>
        <dbReference type="Pfam" id="PF14258"/>
    </source>
</evidence>
<name>A0ABY5PW32_9ACTN</name>
<feature type="region of interest" description="Disordered" evidence="1">
    <location>
        <begin position="1"/>
        <end position="85"/>
    </location>
</feature>
<dbReference type="Proteomes" id="UP001057738">
    <property type="component" value="Chromosome"/>
</dbReference>
<dbReference type="RefSeq" id="WP_257855856.1">
    <property type="nucleotide sequence ID" value="NZ_CP102514.1"/>
</dbReference>
<gene>
    <name evidence="4" type="ORF">NRK68_13310</name>
</gene>
<evidence type="ECO:0000256" key="1">
    <source>
        <dbReference type="SAM" id="MobiDB-lite"/>
    </source>
</evidence>
<keyword evidence="2" id="KW-0812">Transmembrane</keyword>
<accession>A0ABY5PW32</accession>
<feature type="transmembrane region" description="Helical" evidence="2">
    <location>
        <begin position="91"/>
        <end position="108"/>
    </location>
</feature>
<feature type="compositionally biased region" description="Low complexity" evidence="1">
    <location>
        <begin position="31"/>
        <end position="56"/>
    </location>
</feature>
<dbReference type="Pfam" id="PF14258">
    <property type="entry name" value="DUF4350"/>
    <property type="match status" value="1"/>
</dbReference>
<dbReference type="InterPro" id="IPR025646">
    <property type="entry name" value="DUF4350"/>
</dbReference>
<evidence type="ECO:0000313" key="5">
    <source>
        <dbReference type="Proteomes" id="UP001057738"/>
    </source>
</evidence>
<proteinExistence type="predicted"/>
<keyword evidence="2" id="KW-1133">Transmembrane helix</keyword>
<feature type="compositionally biased region" description="Low complexity" evidence="1">
    <location>
        <begin position="73"/>
        <end position="82"/>
    </location>
</feature>
<protein>
    <submittedName>
        <fullName evidence="4">DUF4350 domain-containing protein</fullName>
    </submittedName>
</protein>
<evidence type="ECO:0000256" key="2">
    <source>
        <dbReference type="SAM" id="Phobius"/>
    </source>
</evidence>